<reference evidence="7" key="1">
    <citation type="journal article" date="2023" name="IMA Fungus">
        <title>Comparative genomic study of the Penicillium genus elucidates a diverse pangenome and 15 lateral gene transfer events.</title>
        <authorList>
            <person name="Petersen C."/>
            <person name="Sorensen T."/>
            <person name="Nielsen M.R."/>
            <person name="Sondergaard T.E."/>
            <person name="Sorensen J.L."/>
            <person name="Fitzpatrick D.A."/>
            <person name="Frisvad J.C."/>
            <person name="Nielsen K.L."/>
        </authorList>
    </citation>
    <scope>NUCLEOTIDE SEQUENCE</scope>
    <source>
        <strain evidence="7">IBT 17514</strain>
    </source>
</reference>
<dbReference type="Gene3D" id="1.10.287.1490">
    <property type="match status" value="1"/>
</dbReference>
<comment type="similarity">
    <text evidence="1">Belongs to the SMC family. SMC5 subfamily.</text>
</comment>
<dbReference type="Proteomes" id="UP001215712">
    <property type="component" value="Unassembled WGS sequence"/>
</dbReference>
<sequence length="1209" mass="137331">MSSTRSIPQRRNRSASSPTNESESSVQSPRSNSKRPRLGPTNNATSPEETSGDDEEASDESDDETNAGPTSAQRPSNQRRNLPSEDESEDVEAEQRQRPKKEGWRSSQSPESYKPGAIVRIKITNFVTYKSAEFFPGPKLNMVIGPNGTGKSTLVCAICLGLGWGPQHLGRAKDIGEFVKHENQEARIEIELQGHHGTPNPVITRTIQRDGNKSSFTLNGHRVTKEAVAKLAEEYAIQVDNLCQFLPQDKVAEFAALKPIDLLRSTERAAGGEEMLSLHDNLNTLRQKQKEIEMNNRGEKEMLNNLEDRQEMQRADVERTRQRAEIQKKIENLEHVRPWVEYVDYHRHFSEIKEKTRRTEQEYDQLKKDLEPALAAVHAKEEYASQINHVKDLRKQQVEQLSKVAETCGQKIENLDQSFKELENQVEAEKKSLTQTRSDATNVTQKINRLKRQQEEEVVEFDPDHYNEKSKQLRLQMRDIETKAEGIKSGGRVLGNQLRDVQKQINREEEQLKNLDSQIGQRENALSRISTDTLKAYRWLKNNQDKFEKEVFGPPVVTCSVVDSQYAPAIESLLNRTDLTAFTTQSRNDFRTLQRILDRDLKLSDISIKTCSSTNFLKATPPLSNDNLRRLGLEAWAKDLIQGPDTVIAMLCNENNFHKTPIGRHDISEEVFNELEANKDLTAWVSGKRFYSVARRADLGDWATSTRTRNVRPAQVWTSKPLDTSVKDGHRATIRDLEVRKEQIETEMEGERSELRELQTQMERANREMKENEAEKAQKQSAYTNYRSIPAKLAQEETKMQSLAKLFEEIREHVVQIRNEQDEIAIKKAEAVIVYADVVEKFTKTHEELVKNSVRYLEAISDLQILRSRNSEHGKLLEEKSLQMQQAQAEYQQARAKGKSMRSTANRIRDEVSSKPEWGELWGEVTHQDYNIDALNADIDSAKAHLELTQGGSANMIQEFEERERKIERLRQKLASFQEQLDGCQAAINEVRQRWEPRLDALICKISAAFSDSFERIGCAGQVTLDKVEAEAGLNGAPGGSEFQEWSILIHVKFREIEQLSVLNSHRQSGGERAVSTIFYLMALQSLSASPFRVVDEINQGMDPRNERMVHGRLVDIACASEEGTDDEGNSVGGGGGGQYFLITPKLLTGLTYKPGMRVLCIWSGEHVPEDSSKLTMSAAIRRMRKITRTRQARAAAMGTQQSQVDITA</sequence>
<dbReference type="AlphaFoldDB" id="A0AAD6HQK3"/>
<feature type="domain" description="RecF/RecN/SMC N-terminal" evidence="6">
    <location>
        <begin position="118"/>
        <end position="1112"/>
    </location>
</feature>
<dbReference type="Gene3D" id="3.40.50.300">
    <property type="entry name" value="P-loop containing nucleotide triphosphate hydrolases"/>
    <property type="match status" value="2"/>
</dbReference>
<feature type="compositionally biased region" description="Basic and acidic residues" evidence="5">
    <location>
        <begin position="93"/>
        <end position="104"/>
    </location>
</feature>
<evidence type="ECO:0000256" key="4">
    <source>
        <dbReference type="SAM" id="Coils"/>
    </source>
</evidence>
<feature type="region of interest" description="Disordered" evidence="5">
    <location>
        <begin position="1"/>
        <end position="112"/>
    </location>
</feature>
<evidence type="ECO:0000313" key="8">
    <source>
        <dbReference type="Proteomes" id="UP001215712"/>
    </source>
</evidence>
<evidence type="ECO:0000256" key="5">
    <source>
        <dbReference type="SAM" id="MobiDB-lite"/>
    </source>
</evidence>
<feature type="compositionally biased region" description="Acidic residues" evidence="5">
    <location>
        <begin position="50"/>
        <end position="65"/>
    </location>
</feature>
<protein>
    <recommendedName>
        <fullName evidence="2">Structural maintenance of chromosomes protein 5</fullName>
    </recommendedName>
</protein>
<name>A0AAD6HQK3_9EURO</name>
<dbReference type="SUPFAM" id="SSF52540">
    <property type="entry name" value="P-loop containing nucleoside triphosphate hydrolases"/>
    <property type="match status" value="2"/>
</dbReference>
<gene>
    <name evidence="7" type="ORF">N7493_003918</name>
</gene>
<evidence type="ECO:0000259" key="6">
    <source>
        <dbReference type="Pfam" id="PF02463"/>
    </source>
</evidence>
<dbReference type="GO" id="GO:0003697">
    <property type="term" value="F:single-stranded DNA binding"/>
    <property type="evidence" value="ECO:0007669"/>
    <property type="project" value="TreeGrafter"/>
</dbReference>
<evidence type="ECO:0000256" key="3">
    <source>
        <dbReference type="ARBA" id="ARBA00023054"/>
    </source>
</evidence>
<feature type="coiled-coil region" evidence="4">
    <location>
        <begin position="953"/>
        <end position="994"/>
    </location>
</feature>
<evidence type="ECO:0000313" key="7">
    <source>
        <dbReference type="EMBL" id="KAJ5732437.1"/>
    </source>
</evidence>
<dbReference type="PANTHER" id="PTHR45916">
    <property type="entry name" value="STRUCTURAL MAINTENANCE OF CHROMOSOMES PROTEIN 5"/>
    <property type="match status" value="1"/>
</dbReference>
<feature type="compositionally biased region" description="Low complexity" evidence="5">
    <location>
        <begin position="14"/>
        <end position="28"/>
    </location>
</feature>
<dbReference type="GO" id="GO:0000724">
    <property type="term" value="P:double-strand break repair via homologous recombination"/>
    <property type="evidence" value="ECO:0007669"/>
    <property type="project" value="TreeGrafter"/>
</dbReference>
<feature type="coiled-coil region" evidence="4">
    <location>
        <begin position="877"/>
        <end position="904"/>
    </location>
</feature>
<evidence type="ECO:0000256" key="2">
    <source>
        <dbReference type="ARBA" id="ARBA00018687"/>
    </source>
</evidence>
<feature type="compositionally biased region" description="Polar residues" evidence="5">
    <location>
        <begin position="67"/>
        <end position="81"/>
    </location>
</feature>
<dbReference type="Pfam" id="PF02463">
    <property type="entry name" value="SMC_N"/>
    <property type="match status" value="1"/>
</dbReference>
<keyword evidence="3 4" id="KW-0175">Coiled coil</keyword>
<feature type="coiled-coil region" evidence="4">
    <location>
        <begin position="498"/>
        <end position="525"/>
    </location>
</feature>
<feature type="coiled-coil region" evidence="4">
    <location>
        <begin position="289"/>
        <end position="369"/>
    </location>
</feature>
<organism evidence="7 8">
    <name type="scientific">Penicillium malachiteum</name>
    <dbReference type="NCBI Taxonomy" id="1324776"/>
    <lineage>
        <taxon>Eukaryota</taxon>
        <taxon>Fungi</taxon>
        <taxon>Dikarya</taxon>
        <taxon>Ascomycota</taxon>
        <taxon>Pezizomycotina</taxon>
        <taxon>Eurotiomycetes</taxon>
        <taxon>Eurotiomycetidae</taxon>
        <taxon>Eurotiales</taxon>
        <taxon>Aspergillaceae</taxon>
        <taxon>Penicillium</taxon>
    </lineage>
</organism>
<proteinExistence type="inferred from homology"/>
<dbReference type="InterPro" id="IPR027417">
    <property type="entry name" value="P-loop_NTPase"/>
</dbReference>
<comment type="caution">
    <text evidence="7">The sequence shown here is derived from an EMBL/GenBank/DDBJ whole genome shotgun (WGS) entry which is preliminary data.</text>
</comment>
<evidence type="ECO:0000256" key="1">
    <source>
        <dbReference type="ARBA" id="ARBA00010171"/>
    </source>
</evidence>
<accession>A0AAD6HQK3</accession>
<feature type="coiled-coil region" evidence="4">
    <location>
        <begin position="405"/>
        <end position="453"/>
    </location>
</feature>
<keyword evidence="8" id="KW-1185">Reference proteome</keyword>
<reference evidence="7" key="2">
    <citation type="submission" date="2023-01" db="EMBL/GenBank/DDBJ databases">
        <authorList>
            <person name="Petersen C."/>
        </authorList>
    </citation>
    <scope>NUCLEOTIDE SEQUENCE</scope>
    <source>
        <strain evidence="7">IBT 17514</strain>
    </source>
</reference>
<feature type="coiled-coil region" evidence="4">
    <location>
        <begin position="727"/>
        <end position="823"/>
    </location>
</feature>
<dbReference type="EMBL" id="JAQJAN010000004">
    <property type="protein sequence ID" value="KAJ5732437.1"/>
    <property type="molecule type" value="Genomic_DNA"/>
</dbReference>
<dbReference type="InterPro" id="IPR003395">
    <property type="entry name" value="RecF/RecN/SMC_N"/>
</dbReference>
<dbReference type="GO" id="GO:0005634">
    <property type="term" value="C:nucleus"/>
    <property type="evidence" value="ECO:0007669"/>
    <property type="project" value="TreeGrafter"/>
</dbReference>
<dbReference type="GO" id="GO:0030915">
    <property type="term" value="C:Smc5-Smc6 complex"/>
    <property type="evidence" value="ECO:0007669"/>
    <property type="project" value="TreeGrafter"/>
</dbReference>
<dbReference type="PANTHER" id="PTHR45916:SF1">
    <property type="entry name" value="STRUCTURAL MAINTENANCE OF CHROMOSOMES PROTEIN 5"/>
    <property type="match status" value="1"/>
</dbReference>
<dbReference type="GO" id="GO:0016887">
    <property type="term" value="F:ATP hydrolysis activity"/>
    <property type="evidence" value="ECO:0007669"/>
    <property type="project" value="InterPro"/>
</dbReference>